<dbReference type="GO" id="GO:0033149">
    <property type="term" value="F:FFAT motif binding"/>
    <property type="evidence" value="ECO:0007669"/>
    <property type="project" value="TreeGrafter"/>
</dbReference>
<dbReference type="SMR" id="B3MPK4"/>
<dbReference type="eggNOG" id="KOG0439">
    <property type="taxonomic scope" value="Eukaryota"/>
</dbReference>
<keyword evidence="3" id="KW-0812">Transmembrane</keyword>
<dbReference type="InParanoid" id="B3MPK4"/>
<sequence>MELLSVSPQLLNFYAPYDRRQRRILTLLNPTNSVVLFKVTSNAWKHYRVSPIAAKIEPYDTQEVSISLSYFDFDENKKYAHRFRIQSMYDPPDRCKSEKVLAIFLKASRCDISTLALPVNLEAKPISLSNSYVKSTPCLKKIAVERNEKLRPLCSECPTRLKMYKNTKNSEKKGFLSKLVLVGSLMGVFLTAYLQRQMMQELLMNNLFPDQGEPEDDFEEF</sequence>
<dbReference type="InterPro" id="IPR008962">
    <property type="entry name" value="PapD-like_sf"/>
</dbReference>
<evidence type="ECO:0000313" key="7">
    <source>
        <dbReference type="EMBL" id="EDV31300.1"/>
    </source>
</evidence>
<gene>
    <name evidence="7" type="primary">Dana\GF15288</name>
    <name evidence="7" type="synonym">dana_GLEANR_16054</name>
    <name evidence="7" type="ORF">GF15288</name>
</gene>
<dbReference type="HOGENOM" id="CLU_1251803_0_0_1"/>
<evidence type="ECO:0000256" key="2">
    <source>
        <dbReference type="ARBA" id="ARBA00008932"/>
    </source>
</evidence>
<dbReference type="EMBL" id="CH902620">
    <property type="protein sequence ID" value="EDV31300.1"/>
    <property type="molecule type" value="Genomic_DNA"/>
</dbReference>
<reference evidence="7 8" key="1">
    <citation type="journal article" date="2007" name="Nature">
        <title>Evolution of genes and genomes on the Drosophila phylogeny.</title>
        <authorList>
            <consortium name="Drosophila 12 Genomes Consortium"/>
            <person name="Clark A.G."/>
            <person name="Eisen M.B."/>
            <person name="Smith D.R."/>
            <person name="Bergman C.M."/>
            <person name="Oliver B."/>
            <person name="Markow T.A."/>
            <person name="Kaufman T.C."/>
            <person name="Kellis M."/>
            <person name="Gelbart W."/>
            <person name="Iyer V.N."/>
            <person name="Pollard D.A."/>
            <person name="Sackton T.B."/>
            <person name="Larracuente A.M."/>
            <person name="Singh N.D."/>
            <person name="Abad J.P."/>
            <person name="Abt D.N."/>
            <person name="Adryan B."/>
            <person name="Aguade M."/>
            <person name="Akashi H."/>
            <person name="Anderson W.W."/>
            <person name="Aquadro C.F."/>
            <person name="Ardell D.H."/>
            <person name="Arguello R."/>
            <person name="Artieri C.G."/>
            <person name="Barbash D.A."/>
            <person name="Barker D."/>
            <person name="Barsanti P."/>
            <person name="Batterham P."/>
            <person name="Batzoglou S."/>
            <person name="Begun D."/>
            <person name="Bhutkar A."/>
            <person name="Blanco E."/>
            <person name="Bosak S.A."/>
            <person name="Bradley R.K."/>
            <person name="Brand A.D."/>
            <person name="Brent M.R."/>
            <person name="Brooks A.N."/>
            <person name="Brown R.H."/>
            <person name="Butlin R.K."/>
            <person name="Caggese C."/>
            <person name="Calvi B.R."/>
            <person name="Bernardo de Carvalho A."/>
            <person name="Caspi A."/>
            <person name="Castrezana S."/>
            <person name="Celniker S.E."/>
            <person name="Chang J.L."/>
            <person name="Chapple C."/>
            <person name="Chatterji S."/>
            <person name="Chinwalla A."/>
            <person name="Civetta A."/>
            <person name="Clifton S.W."/>
            <person name="Comeron J.M."/>
            <person name="Costello J.C."/>
            <person name="Coyne J.A."/>
            <person name="Daub J."/>
            <person name="David R.G."/>
            <person name="Delcher A.L."/>
            <person name="Delehaunty K."/>
            <person name="Do C.B."/>
            <person name="Ebling H."/>
            <person name="Edwards K."/>
            <person name="Eickbush T."/>
            <person name="Evans J.D."/>
            <person name="Filipski A."/>
            <person name="Findeiss S."/>
            <person name="Freyhult E."/>
            <person name="Fulton L."/>
            <person name="Fulton R."/>
            <person name="Garcia A.C."/>
            <person name="Gardiner A."/>
            <person name="Garfield D.A."/>
            <person name="Garvin B.E."/>
            <person name="Gibson G."/>
            <person name="Gilbert D."/>
            <person name="Gnerre S."/>
            <person name="Godfrey J."/>
            <person name="Good R."/>
            <person name="Gotea V."/>
            <person name="Gravely B."/>
            <person name="Greenberg A.J."/>
            <person name="Griffiths-Jones S."/>
            <person name="Gross S."/>
            <person name="Guigo R."/>
            <person name="Gustafson E.A."/>
            <person name="Haerty W."/>
            <person name="Hahn M.W."/>
            <person name="Halligan D.L."/>
            <person name="Halpern A.L."/>
            <person name="Halter G.M."/>
            <person name="Han M.V."/>
            <person name="Heger A."/>
            <person name="Hillier L."/>
            <person name="Hinrichs A.S."/>
            <person name="Holmes I."/>
            <person name="Hoskins R.A."/>
            <person name="Hubisz M.J."/>
            <person name="Hultmark D."/>
            <person name="Huntley M.A."/>
            <person name="Jaffe D.B."/>
            <person name="Jagadeeshan S."/>
            <person name="Jeck W.R."/>
            <person name="Johnson J."/>
            <person name="Jones C.D."/>
            <person name="Jordan W.C."/>
            <person name="Karpen G.H."/>
            <person name="Kataoka E."/>
            <person name="Keightley P.D."/>
            <person name="Kheradpour P."/>
            <person name="Kirkness E.F."/>
            <person name="Koerich L.B."/>
            <person name="Kristiansen K."/>
            <person name="Kudrna D."/>
            <person name="Kulathinal R.J."/>
            <person name="Kumar S."/>
            <person name="Kwok R."/>
            <person name="Lander E."/>
            <person name="Langley C.H."/>
            <person name="Lapoint R."/>
            <person name="Lazzaro B.P."/>
            <person name="Lee S.J."/>
            <person name="Levesque L."/>
            <person name="Li R."/>
            <person name="Lin C.F."/>
            <person name="Lin M.F."/>
            <person name="Lindblad-Toh K."/>
            <person name="Llopart A."/>
            <person name="Long M."/>
            <person name="Low L."/>
            <person name="Lozovsky E."/>
            <person name="Lu J."/>
            <person name="Luo M."/>
            <person name="Machado C.A."/>
            <person name="Makalowski W."/>
            <person name="Marzo M."/>
            <person name="Matsuda M."/>
            <person name="Matzkin L."/>
            <person name="McAllister B."/>
            <person name="McBride C.S."/>
            <person name="McKernan B."/>
            <person name="McKernan K."/>
            <person name="Mendez-Lago M."/>
            <person name="Minx P."/>
            <person name="Mollenhauer M.U."/>
            <person name="Montooth K."/>
            <person name="Mount S.M."/>
            <person name="Mu X."/>
            <person name="Myers E."/>
            <person name="Negre B."/>
            <person name="Newfeld S."/>
            <person name="Nielsen R."/>
            <person name="Noor M.A."/>
            <person name="O'Grady P."/>
            <person name="Pachter L."/>
            <person name="Papaceit M."/>
            <person name="Parisi M.J."/>
            <person name="Parisi M."/>
            <person name="Parts L."/>
            <person name="Pedersen J.S."/>
            <person name="Pesole G."/>
            <person name="Phillippy A.M."/>
            <person name="Ponting C.P."/>
            <person name="Pop M."/>
            <person name="Porcelli D."/>
            <person name="Powell J.R."/>
            <person name="Prohaska S."/>
            <person name="Pruitt K."/>
            <person name="Puig M."/>
            <person name="Quesneville H."/>
            <person name="Ram K.R."/>
            <person name="Rand D."/>
            <person name="Rasmussen M.D."/>
            <person name="Reed L.K."/>
            <person name="Reenan R."/>
            <person name="Reily A."/>
            <person name="Remington K.A."/>
            <person name="Rieger T.T."/>
            <person name="Ritchie M.G."/>
            <person name="Robin C."/>
            <person name="Rogers Y.H."/>
            <person name="Rohde C."/>
            <person name="Rozas J."/>
            <person name="Rubenfield M.J."/>
            <person name="Ruiz A."/>
            <person name="Russo S."/>
            <person name="Salzberg S.L."/>
            <person name="Sanchez-Gracia A."/>
            <person name="Saranga D.J."/>
            <person name="Sato H."/>
            <person name="Schaeffer S.W."/>
            <person name="Schatz M.C."/>
            <person name="Schlenke T."/>
            <person name="Schwartz R."/>
            <person name="Segarra C."/>
            <person name="Singh R.S."/>
            <person name="Sirot L."/>
            <person name="Sirota M."/>
            <person name="Sisneros N.B."/>
            <person name="Smith C.D."/>
            <person name="Smith T.F."/>
            <person name="Spieth J."/>
            <person name="Stage D.E."/>
            <person name="Stark A."/>
            <person name="Stephan W."/>
            <person name="Strausberg R.L."/>
            <person name="Strempel S."/>
            <person name="Sturgill D."/>
            <person name="Sutton G."/>
            <person name="Sutton G.G."/>
            <person name="Tao W."/>
            <person name="Teichmann S."/>
            <person name="Tobari Y.N."/>
            <person name="Tomimura Y."/>
            <person name="Tsolas J.M."/>
            <person name="Valente V.L."/>
            <person name="Venter E."/>
            <person name="Venter J.C."/>
            <person name="Vicario S."/>
            <person name="Vieira F.G."/>
            <person name="Vilella A.J."/>
            <person name="Villasante A."/>
            <person name="Walenz B."/>
            <person name="Wang J."/>
            <person name="Wasserman M."/>
            <person name="Watts T."/>
            <person name="Wilson D."/>
            <person name="Wilson R.K."/>
            <person name="Wing R.A."/>
            <person name="Wolfner M.F."/>
            <person name="Wong A."/>
            <person name="Wong G.K."/>
            <person name="Wu C.I."/>
            <person name="Wu G."/>
            <person name="Yamamoto D."/>
            <person name="Yang H.P."/>
            <person name="Yang S.P."/>
            <person name="Yorke J.A."/>
            <person name="Yoshida K."/>
            <person name="Zdobnov E."/>
            <person name="Zhang P."/>
            <person name="Zhang Y."/>
            <person name="Zimin A.V."/>
            <person name="Baldwin J."/>
            <person name="Abdouelleil A."/>
            <person name="Abdulkadir J."/>
            <person name="Abebe A."/>
            <person name="Abera B."/>
            <person name="Abreu J."/>
            <person name="Acer S.C."/>
            <person name="Aftuck L."/>
            <person name="Alexander A."/>
            <person name="An P."/>
            <person name="Anderson E."/>
            <person name="Anderson S."/>
            <person name="Arachi H."/>
            <person name="Azer M."/>
            <person name="Bachantsang P."/>
            <person name="Barry A."/>
            <person name="Bayul T."/>
            <person name="Berlin A."/>
            <person name="Bessette D."/>
            <person name="Bloom T."/>
            <person name="Blye J."/>
            <person name="Boguslavskiy L."/>
            <person name="Bonnet C."/>
            <person name="Boukhgalter B."/>
            <person name="Bourzgui I."/>
            <person name="Brown A."/>
            <person name="Cahill P."/>
            <person name="Channer S."/>
            <person name="Cheshatsang Y."/>
            <person name="Chuda L."/>
            <person name="Citroen M."/>
            <person name="Collymore A."/>
            <person name="Cooke P."/>
            <person name="Costello M."/>
            <person name="D'Aco K."/>
            <person name="Daza R."/>
            <person name="De Haan G."/>
            <person name="DeGray S."/>
            <person name="DeMaso C."/>
            <person name="Dhargay N."/>
            <person name="Dooley K."/>
            <person name="Dooley E."/>
            <person name="Doricent M."/>
            <person name="Dorje P."/>
            <person name="Dorjee K."/>
            <person name="Dupes A."/>
            <person name="Elong R."/>
            <person name="Falk J."/>
            <person name="Farina A."/>
            <person name="Faro S."/>
            <person name="Ferguson D."/>
            <person name="Fisher S."/>
            <person name="Foley C.D."/>
            <person name="Franke A."/>
            <person name="Friedrich D."/>
            <person name="Gadbois L."/>
            <person name="Gearin G."/>
            <person name="Gearin C.R."/>
            <person name="Giannoukos G."/>
            <person name="Goode T."/>
            <person name="Graham J."/>
            <person name="Grandbois E."/>
            <person name="Grewal S."/>
            <person name="Gyaltsen K."/>
            <person name="Hafez N."/>
            <person name="Hagos B."/>
            <person name="Hall J."/>
            <person name="Henson C."/>
            <person name="Hollinger A."/>
            <person name="Honan T."/>
            <person name="Huard M.D."/>
            <person name="Hughes L."/>
            <person name="Hurhula B."/>
            <person name="Husby M.E."/>
            <person name="Kamat A."/>
            <person name="Kanga B."/>
            <person name="Kashin S."/>
            <person name="Khazanovich D."/>
            <person name="Kisner P."/>
            <person name="Lance K."/>
            <person name="Lara M."/>
            <person name="Lee W."/>
            <person name="Lennon N."/>
            <person name="Letendre F."/>
            <person name="LeVine R."/>
            <person name="Lipovsky A."/>
            <person name="Liu X."/>
            <person name="Liu J."/>
            <person name="Liu S."/>
            <person name="Lokyitsang T."/>
            <person name="Lokyitsang Y."/>
            <person name="Lubonja R."/>
            <person name="Lui A."/>
            <person name="MacDonald P."/>
            <person name="Magnisalis V."/>
            <person name="Maru K."/>
            <person name="Matthews C."/>
            <person name="McCusker W."/>
            <person name="McDonough S."/>
            <person name="Mehta T."/>
            <person name="Meldrim J."/>
            <person name="Meneus L."/>
            <person name="Mihai O."/>
            <person name="Mihalev A."/>
            <person name="Mihova T."/>
            <person name="Mittelman R."/>
            <person name="Mlenga V."/>
            <person name="Montmayeur A."/>
            <person name="Mulrain L."/>
            <person name="Navidi A."/>
            <person name="Naylor J."/>
            <person name="Negash T."/>
            <person name="Nguyen T."/>
            <person name="Nguyen N."/>
            <person name="Nicol R."/>
            <person name="Norbu C."/>
            <person name="Norbu N."/>
            <person name="Novod N."/>
            <person name="O'Neill B."/>
            <person name="Osman S."/>
            <person name="Markiewicz E."/>
            <person name="Oyono O.L."/>
            <person name="Patti C."/>
            <person name="Phunkhang P."/>
            <person name="Pierre F."/>
            <person name="Priest M."/>
            <person name="Raghuraman S."/>
            <person name="Rege F."/>
            <person name="Reyes R."/>
            <person name="Rise C."/>
            <person name="Rogov P."/>
            <person name="Ross K."/>
            <person name="Ryan E."/>
            <person name="Settipalli S."/>
            <person name="Shea T."/>
            <person name="Sherpa N."/>
            <person name="Shi L."/>
            <person name="Shih D."/>
            <person name="Sparrow T."/>
            <person name="Spaulding J."/>
            <person name="Stalker J."/>
            <person name="Stange-Thomann N."/>
            <person name="Stavropoulos S."/>
            <person name="Stone C."/>
            <person name="Strader C."/>
            <person name="Tesfaye S."/>
            <person name="Thomson T."/>
            <person name="Thoulutsang Y."/>
            <person name="Thoulutsang D."/>
            <person name="Topham K."/>
            <person name="Topping I."/>
            <person name="Tsamla T."/>
            <person name="Vassiliev H."/>
            <person name="Vo A."/>
            <person name="Wangchuk T."/>
            <person name="Wangdi T."/>
            <person name="Weiand M."/>
            <person name="Wilkinson J."/>
            <person name="Wilson A."/>
            <person name="Yadav S."/>
            <person name="Young G."/>
            <person name="Yu Q."/>
            <person name="Zembek L."/>
            <person name="Zhong D."/>
            <person name="Zimmer A."/>
            <person name="Zwirko Z."/>
            <person name="Jaffe D.B."/>
            <person name="Alvarez P."/>
            <person name="Brockman W."/>
            <person name="Butler J."/>
            <person name="Chin C."/>
            <person name="Gnerre S."/>
            <person name="Grabherr M."/>
            <person name="Kleber M."/>
            <person name="Mauceli E."/>
            <person name="MacCallum I."/>
        </authorList>
    </citation>
    <scope>NUCLEOTIDE SEQUENCE [LARGE SCALE GENOMIC DNA]</scope>
    <source>
        <strain evidence="8">Tucson 14024-0371.13</strain>
    </source>
</reference>
<evidence type="ECO:0000313" key="8">
    <source>
        <dbReference type="Proteomes" id="UP000007801"/>
    </source>
</evidence>
<dbReference type="Proteomes" id="UP000007801">
    <property type="component" value="Unassembled WGS sequence"/>
</dbReference>
<evidence type="ECO:0000256" key="5">
    <source>
        <dbReference type="ARBA" id="ARBA00023136"/>
    </source>
</evidence>
<dbReference type="OMA" id="ICIPQHE"/>
<evidence type="ECO:0000256" key="1">
    <source>
        <dbReference type="ARBA" id="ARBA00004211"/>
    </source>
</evidence>
<evidence type="ECO:0000259" key="6">
    <source>
        <dbReference type="PROSITE" id="PS50202"/>
    </source>
</evidence>
<dbReference type="PANTHER" id="PTHR10809">
    <property type="entry name" value="VESICLE-ASSOCIATED MEMBRANE PROTEIN-ASSOCIATED PROTEIN"/>
    <property type="match status" value="1"/>
</dbReference>
<dbReference type="InterPro" id="IPR013783">
    <property type="entry name" value="Ig-like_fold"/>
</dbReference>
<dbReference type="InterPro" id="IPR000535">
    <property type="entry name" value="MSP_dom"/>
</dbReference>
<dbReference type="PANTHER" id="PTHR10809:SF6">
    <property type="entry name" value="AT11025P-RELATED"/>
    <property type="match status" value="1"/>
</dbReference>
<dbReference type="STRING" id="7217.B3MPK4"/>
<dbReference type="InterPro" id="IPR016763">
    <property type="entry name" value="VAP"/>
</dbReference>
<dbReference type="Pfam" id="PF00635">
    <property type="entry name" value="Motile_Sperm"/>
    <property type="match status" value="1"/>
</dbReference>
<dbReference type="GO" id="GO:0005886">
    <property type="term" value="C:plasma membrane"/>
    <property type="evidence" value="ECO:0007669"/>
    <property type="project" value="TreeGrafter"/>
</dbReference>
<evidence type="ECO:0000256" key="3">
    <source>
        <dbReference type="ARBA" id="ARBA00022692"/>
    </source>
</evidence>
<comment type="similarity">
    <text evidence="2">Belongs to the VAMP-associated protein (VAP) (TC 9.B.17) family.</text>
</comment>
<dbReference type="PROSITE" id="PS50202">
    <property type="entry name" value="MSP"/>
    <property type="match status" value="1"/>
</dbReference>
<proteinExistence type="inferred from homology"/>
<name>B3MPK4_DROAN</name>
<keyword evidence="8" id="KW-1185">Reference proteome</keyword>
<comment type="subcellular location">
    <subcellularLocation>
        <location evidence="1">Membrane</location>
        <topology evidence="1">Single-pass type IV membrane protein</topology>
    </subcellularLocation>
</comment>
<dbReference type="OrthoDB" id="10022288at2759"/>
<dbReference type="GO" id="GO:0061817">
    <property type="term" value="P:endoplasmic reticulum-plasma membrane tethering"/>
    <property type="evidence" value="ECO:0007669"/>
    <property type="project" value="TreeGrafter"/>
</dbReference>
<dbReference type="GO" id="GO:0090158">
    <property type="term" value="P:endoplasmic reticulum membrane organization"/>
    <property type="evidence" value="ECO:0007669"/>
    <property type="project" value="TreeGrafter"/>
</dbReference>
<feature type="domain" description="MSP" evidence="6">
    <location>
        <begin position="3"/>
        <end position="122"/>
    </location>
</feature>
<dbReference type="GeneID" id="6498101"/>
<dbReference type="KEGG" id="dan:6498101"/>
<dbReference type="SUPFAM" id="SSF49354">
    <property type="entry name" value="PapD-like"/>
    <property type="match status" value="1"/>
</dbReference>
<dbReference type="GO" id="GO:0005789">
    <property type="term" value="C:endoplasmic reticulum membrane"/>
    <property type="evidence" value="ECO:0007669"/>
    <property type="project" value="InterPro"/>
</dbReference>
<dbReference type="AlphaFoldDB" id="B3MPK4"/>
<protein>
    <recommendedName>
        <fullName evidence="6">MSP domain-containing protein</fullName>
    </recommendedName>
</protein>
<organism evidence="7 8">
    <name type="scientific">Drosophila ananassae</name>
    <name type="common">Fruit fly</name>
    <dbReference type="NCBI Taxonomy" id="7217"/>
    <lineage>
        <taxon>Eukaryota</taxon>
        <taxon>Metazoa</taxon>
        <taxon>Ecdysozoa</taxon>
        <taxon>Arthropoda</taxon>
        <taxon>Hexapoda</taxon>
        <taxon>Insecta</taxon>
        <taxon>Pterygota</taxon>
        <taxon>Neoptera</taxon>
        <taxon>Endopterygota</taxon>
        <taxon>Diptera</taxon>
        <taxon>Brachycera</taxon>
        <taxon>Muscomorpha</taxon>
        <taxon>Ephydroidea</taxon>
        <taxon>Drosophilidae</taxon>
        <taxon>Drosophila</taxon>
        <taxon>Sophophora</taxon>
    </lineage>
</organism>
<accession>B3MPK4</accession>
<keyword evidence="4" id="KW-1133">Transmembrane helix</keyword>
<evidence type="ECO:0000256" key="4">
    <source>
        <dbReference type="ARBA" id="ARBA00022989"/>
    </source>
</evidence>
<keyword evidence="5" id="KW-0472">Membrane</keyword>
<dbReference type="PhylomeDB" id="B3MPK4"/>
<dbReference type="Gene3D" id="2.60.40.10">
    <property type="entry name" value="Immunoglobulins"/>
    <property type="match status" value="1"/>
</dbReference>